<evidence type="ECO:0000313" key="2">
    <source>
        <dbReference type="EMBL" id="KAK8401048.1"/>
    </source>
</evidence>
<dbReference type="Proteomes" id="UP001487740">
    <property type="component" value="Unassembled WGS sequence"/>
</dbReference>
<comment type="caution">
    <text evidence="2">The sequence shown here is derived from an EMBL/GenBank/DDBJ whole genome shotgun (WGS) entry which is preliminary data.</text>
</comment>
<accession>A0AAW0UP94</accession>
<keyword evidence="3" id="KW-1185">Reference proteome</keyword>
<evidence type="ECO:0000256" key="1">
    <source>
        <dbReference type="SAM" id="MobiDB-lite"/>
    </source>
</evidence>
<organism evidence="2 3">
    <name type="scientific">Scylla paramamosain</name>
    <name type="common">Mud crab</name>
    <dbReference type="NCBI Taxonomy" id="85552"/>
    <lineage>
        <taxon>Eukaryota</taxon>
        <taxon>Metazoa</taxon>
        <taxon>Ecdysozoa</taxon>
        <taxon>Arthropoda</taxon>
        <taxon>Crustacea</taxon>
        <taxon>Multicrustacea</taxon>
        <taxon>Malacostraca</taxon>
        <taxon>Eumalacostraca</taxon>
        <taxon>Eucarida</taxon>
        <taxon>Decapoda</taxon>
        <taxon>Pleocyemata</taxon>
        <taxon>Brachyura</taxon>
        <taxon>Eubrachyura</taxon>
        <taxon>Portunoidea</taxon>
        <taxon>Portunidae</taxon>
        <taxon>Portuninae</taxon>
        <taxon>Scylla</taxon>
    </lineage>
</organism>
<protein>
    <recommendedName>
        <fullName evidence="4">Reverse transcriptase domain-containing protein</fullName>
    </recommendedName>
</protein>
<name>A0AAW0UP94_SCYPA</name>
<feature type="region of interest" description="Disordered" evidence="1">
    <location>
        <begin position="302"/>
        <end position="326"/>
    </location>
</feature>
<gene>
    <name evidence="2" type="ORF">O3P69_002672</name>
</gene>
<sequence>MGEFHPSLFTFQSRRSTTNCLLTLLGALCSRFGLVVFIELEKACELANPLAIFEVLARKGVWGRLFRWLSGFLTNHRALVSFQGHVPISQPQNLGTCLSQLLFNIMMEELATGTNGRGIQLLVYADLHTMAQPLATSSSFRSLEVAQNEAILRVPNWTSTITLRGECGLPSLQHRIYTRTSISTMQYVSTLAEFTARHSLFFMPYSVLQLVALMATEYMLPLMQHELWVSPMMSTTEPPFLSLNSNRFPPGLLLSTPKNPQTLNPKALFSSNLWQEALEEISIARNPRDRLYLINGSAGPSEQHASVGNRPLHTICPAMPPPSRLS</sequence>
<evidence type="ECO:0008006" key="4">
    <source>
        <dbReference type="Google" id="ProtNLM"/>
    </source>
</evidence>
<proteinExistence type="predicted"/>
<dbReference type="AlphaFoldDB" id="A0AAW0UP94"/>
<dbReference type="EMBL" id="JARAKH010000009">
    <property type="protein sequence ID" value="KAK8401048.1"/>
    <property type="molecule type" value="Genomic_DNA"/>
</dbReference>
<evidence type="ECO:0000313" key="3">
    <source>
        <dbReference type="Proteomes" id="UP001487740"/>
    </source>
</evidence>
<reference evidence="2 3" key="1">
    <citation type="submission" date="2023-03" db="EMBL/GenBank/DDBJ databases">
        <title>High-quality genome of Scylla paramamosain provides insights in environmental adaptation.</title>
        <authorList>
            <person name="Zhang L."/>
        </authorList>
    </citation>
    <scope>NUCLEOTIDE SEQUENCE [LARGE SCALE GENOMIC DNA]</scope>
    <source>
        <strain evidence="2">LZ_2023a</strain>
        <tissue evidence="2">Muscle</tissue>
    </source>
</reference>